<proteinExistence type="inferred from homology"/>
<reference evidence="3" key="1">
    <citation type="submission" date="2016-10" db="EMBL/GenBank/DDBJ databases">
        <authorList>
            <person name="Varghese N."/>
            <person name="Submissions S."/>
        </authorList>
    </citation>
    <scope>NUCLEOTIDE SEQUENCE [LARGE SCALE GENOMIC DNA]</scope>
    <source>
        <strain evidence="3">DSM 26893</strain>
    </source>
</reference>
<dbReference type="Gene3D" id="1.20.58.1000">
    <property type="entry name" value="Metal-sensitive repressor, helix protomer"/>
    <property type="match status" value="1"/>
</dbReference>
<dbReference type="Proteomes" id="UP000199372">
    <property type="component" value="Unassembled WGS sequence"/>
</dbReference>
<dbReference type="InterPro" id="IPR003735">
    <property type="entry name" value="Metal_Tscrpt_repr"/>
</dbReference>
<dbReference type="PANTHER" id="PTHR33677:SF3">
    <property type="entry name" value="COPPER-SENSING TRANSCRIPTIONAL REPRESSOR RICR"/>
    <property type="match status" value="1"/>
</dbReference>
<evidence type="ECO:0000313" key="2">
    <source>
        <dbReference type="EMBL" id="SEN00244.1"/>
    </source>
</evidence>
<keyword evidence="2" id="KW-0238">DNA-binding</keyword>
<accession>A0A1H8D0P3</accession>
<keyword evidence="3" id="KW-1185">Reference proteome</keyword>
<dbReference type="CDD" id="cd10148">
    <property type="entry name" value="CsoR-like_DUF156"/>
    <property type="match status" value="1"/>
</dbReference>
<dbReference type="InterPro" id="IPR038390">
    <property type="entry name" value="Metal_Tscrpt_repr_sf"/>
</dbReference>
<dbReference type="RefSeq" id="WP_091844500.1">
    <property type="nucleotide sequence ID" value="NZ_FOCM01000002.1"/>
</dbReference>
<name>A0A1H8D0P3_9RHOB</name>
<dbReference type="Pfam" id="PF02583">
    <property type="entry name" value="Trns_repr_metal"/>
    <property type="match status" value="1"/>
</dbReference>
<organism evidence="2 3">
    <name type="scientific">Palleronia pelagia</name>
    <dbReference type="NCBI Taxonomy" id="387096"/>
    <lineage>
        <taxon>Bacteria</taxon>
        <taxon>Pseudomonadati</taxon>
        <taxon>Pseudomonadota</taxon>
        <taxon>Alphaproteobacteria</taxon>
        <taxon>Rhodobacterales</taxon>
        <taxon>Roseobacteraceae</taxon>
        <taxon>Palleronia</taxon>
    </lineage>
</organism>
<evidence type="ECO:0000256" key="1">
    <source>
        <dbReference type="ARBA" id="ARBA00005260"/>
    </source>
</evidence>
<evidence type="ECO:0000313" key="3">
    <source>
        <dbReference type="Proteomes" id="UP000199372"/>
    </source>
</evidence>
<dbReference type="GO" id="GO:0046872">
    <property type="term" value="F:metal ion binding"/>
    <property type="evidence" value="ECO:0007669"/>
    <property type="project" value="InterPro"/>
</dbReference>
<sequence>MQENKQKTLDRLARLEGQVRGIARMVENDRYCVDILAQTAAVRSALKGVERLLLENHARHCVTDAIASGDAEEQREKFNELIALLQKTGG</sequence>
<dbReference type="GO" id="GO:0045892">
    <property type="term" value="P:negative regulation of DNA-templated transcription"/>
    <property type="evidence" value="ECO:0007669"/>
    <property type="project" value="UniProtKB-ARBA"/>
</dbReference>
<dbReference type="AlphaFoldDB" id="A0A1H8D0P3"/>
<gene>
    <name evidence="2" type="ORF">SAMN04488011_102133</name>
</gene>
<dbReference type="GO" id="GO:0003677">
    <property type="term" value="F:DNA binding"/>
    <property type="evidence" value="ECO:0007669"/>
    <property type="project" value="UniProtKB-KW"/>
</dbReference>
<dbReference type="OrthoDB" id="9811244at2"/>
<dbReference type="EMBL" id="FOCM01000002">
    <property type="protein sequence ID" value="SEN00244.1"/>
    <property type="molecule type" value="Genomic_DNA"/>
</dbReference>
<comment type="similarity">
    <text evidence="1">Belongs to the FrmR/RcnR family.</text>
</comment>
<dbReference type="PANTHER" id="PTHR33677">
    <property type="entry name" value="TRANSCRIPTIONAL REPRESSOR FRMR-RELATED"/>
    <property type="match status" value="1"/>
</dbReference>
<protein>
    <submittedName>
        <fullName evidence="2">DNA-binding transcriptional regulator, FrmR family</fullName>
    </submittedName>
</protein>